<evidence type="ECO:0000313" key="5">
    <source>
        <dbReference type="Proteomes" id="UP000289738"/>
    </source>
</evidence>
<dbReference type="PANTHER" id="PTHR10694">
    <property type="entry name" value="LYSINE-SPECIFIC DEMETHYLASE"/>
    <property type="match status" value="1"/>
</dbReference>
<dbReference type="EMBL" id="SDMP01000007">
    <property type="protein sequence ID" value="RYR46881.1"/>
    <property type="molecule type" value="Genomic_DNA"/>
</dbReference>
<comment type="caution">
    <text evidence="4">The sequence shown here is derived from an EMBL/GenBank/DDBJ whole genome shotgun (WGS) entry which is preliminary data.</text>
</comment>
<dbReference type="AlphaFoldDB" id="A0A445C7P4"/>
<dbReference type="GO" id="GO:0000785">
    <property type="term" value="C:chromatin"/>
    <property type="evidence" value="ECO:0007669"/>
    <property type="project" value="TreeGrafter"/>
</dbReference>
<dbReference type="SMART" id="SM00558">
    <property type="entry name" value="JmjC"/>
    <property type="match status" value="1"/>
</dbReference>
<keyword evidence="2" id="KW-0408">Iron</keyword>
<dbReference type="GO" id="GO:0005634">
    <property type="term" value="C:nucleus"/>
    <property type="evidence" value="ECO:0007669"/>
    <property type="project" value="TreeGrafter"/>
</dbReference>
<dbReference type="SUPFAM" id="SSF51197">
    <property type="entry name" value="Clavaminate synthase-like"/>
    <property type="match status" value="1"/>
</dbReference>
<keyword evidence="5" id="KW-1185">Reference proteome</keyword>
<evidence type="ECO:0000313" key="4">
    <source>
        <dbReference type="EMBL" id="RYR46881.1"/>
    </source>
</evidence>
<name>A0A445C7P4_ARAHY</name>
<dbReference type="Gene3D" id="2.60.120.650">
    <property type="entry name" value="Cupin"/>
    <property type="match status" value="1"/>
</dbReference>
<feature type="domain" description="JmjC" evidence="3">
    <location>
        <begin position="1"/>
        <end position="139"/>
    </location>
</feature>
<reference evidence="4 5" key="1">
    <citation type="submission" date="2019-01" db="EMBL/GenBank/DDBJ databases">
        <title>Sequencing of cultivated peanut Arachis hypogaea provides insights into genome evolution and oil improvement.</title>
        <authorList>
            <person name="Chen X."/>
        </authorList>
    </citation>
    <scope>NUCLEOTIDE SEQUENCE [LARGE SCALE GENOMIC DNA]</scope>
    <source>
        <strain evidence="5">cv. Fuhuasheng</strain>
        <tissue evidence="4">Leaves</tissue>
    </source>
</reference>
<proteinExistence type="predicted"/>
<evidence type="ECO:0000256" key="1">
    <source>
        <dbReference type="ARBA" id="ARBA00022723"/>
    </source>
</evidence>
<dbReference type="STRING" id="3818.A0A445C7P4"/>
<dbReference type="Proteomes" id="UP000289738">
    <property type="component" value="Chromosome A07"/>
</dbReference>
<sequence>MVFGSYCSAGCLPASYLESWRKSSGKKLLAEKWKQFNMLVINFFSCRNLHGVSWNNLFHDGEDGAFDVFLGKKTLFLPNSMLEHEVPVYKAVQKPREFVITFAKANHAGFSHGFNDGEALNFAIGDWFPLRAIASRIYALLNMIPLLHHEELIWPVNMAVM</sequence>
<dbReference type="GO" id="GO:0046872">
    <property type="term" value="F:metal ion binding"/>
    <property type="evidence" value="ECO:0007669"/>
    <property type="project" value="UniProtKB-KW"/>
</dbReference>
<dbReference type="PANTHER" id="PTHR10694:SF33">
    <property type="entry name" value="LYSINE-SPECIFIC DEMETHYLASE 5"/>
    <property type="match status" value="1"/>
</dbReference>
<evidence type="ECO:0000259" key="3">
    <source>
        <dbReference type="PROSITE" id="PS51184"/>
    </source>
</evidence>
<accession>A0A445C7P4</accession>
<organism evidence="4 5">
    <name type="scientific">Arachis hypogaea</name>
    <name type="common">Peanut</name>
    <dbReference type="NCBI Taxonomy" id="3818"/>
    <lineage>
        <taxon>Eukaryota</taxon>
        <taxon>Viridiplantae</taxon>
        <taxon>Streptophyta</taxon>
        <taxon>Embryophyta</taxon>
        <taxon>Tracheophyta</taxon>
        <taxon>Spermatophyta</taxon>
        <taxon>Magnoliopsida</taxon>
        <taxon>eudicotyledons</taxon>
        <taxon>Gunneridae</taxon>
        <taxon>Pentapetalae</taxon>
        <taxon>rosids</taxon>
        <taxon>fabids</taxon>
        <taxon>Fabales</taxon>
        <taxon>Fabaceae</taxon>
        <taxon>Papilionoideae</taxon>
        <taxon>50 kb inversion clade</taxon>
        <taxon>dalbergioids sensu lato</taxon>
        <taxon>Dalbergieae</taxon>
        <taxon>Pterocarpus clade</taxon>
        <taxon>Arachis</taxon>
    </lineage>
</organism>
<evidence type="ECO:0000256" key="2">
    <source>
        <dbReference type="ARBA" id="ARBA00023004"/>
    </source>
</evidence>
<dbReference type="GO" id="GO:0141052">
    <property type="term" value="F:histone H3 demethylase activity"/>
    <property type="evidence" value="ECO:0007669"/>
    <property type="project" value="UniProtKB-ARBA"/>
</dbReference>
<dbReference type="InterPro" id="IPR003347">
    <property type="entry name" value="JmjC_dom"/>
</dbReference>
<protein>
    <recommendedName>
        <fullName evidence="3">JmjC domain-containing protein</fullName>
    </recommendedName>
</protein>
<dbReference type="PROSITE" id="PS51184">
    <property type="entry name" value="JMJC"/>
    <property type="match status" value="1"/>
</dbReference>
<gene>
    <name evidence="4" type="ORF">Ahy_A07g032739</name>
</gene>
<dbReference type="Pfam" id="PF02373">
    <property type="entry name" value="JmjC"/>
    <property type="match status" value="1"/>
</dbReference>
<keyword evidence="1" id="KW-0479">Metal-binding</keyword>
<dbReference type="GO" id="GO:0010468">
    <property type="term" value="P:regulation of gene expression"/>
    <property type="evidence" value="ECO:0007669"/>
    <property type="project" value="TreeGrafter"/>
</dbReference>